<feature type="chain" id="PRO_5045173539" description="DUF11 domain-containing protein" evidence="1">
    <location>
        <begin position="30"/>
        <end position="177"/>
    </location>
</feature>
<proteinExistence type="predicted"/>
<organism evidence="2 3">
    <name type="scientific">Streptosporangium brasiliense</name>
    <dbReference type="NCBI Taxonomy" id="47480"/>
    <lineage>
        <taxon>Bacteria</taxon>
        <taxon>Bacillati</taxon>
        <taxon>Actinomycetota</taxon>
        <taxon>Actinomycetes</taxon>
        <taxon>Streptosporangiales</taxon>
        <taxon>Streptosporangiaceae</taxon>
        <taxon>Streptosporangium</taxon>
    </lineage>
</organism>
<reference evidence="2 3" key="1">
    <citation type="submission" date="2023-07" db="EMBL/GenBank/DDBJ databases">
        <title>Sequencing the genomes of 1000 actinobacteria strains.</title>
        <authorList>
            <person name="Klenk H.-P."/>
        </authorList>
    </citation>
    <scope>NUCLEOTIDE SEQUENCE [LARGE SCALE GENOMIC DNA]</scope>
    <source>
        <strain evidence="2 3">DSM 44109</strain>
    </source>
</reference>
<evidence type="ECO:0008006" key="4">
    <source>
        <dbReference type="Google" id="ProtNLM"/>
    </source>
</evidence>
<dbReference type="EMBL" id="JAUSRB010000001">
    <property type="protein sequence ID" value="MDP9862156.1"/>
    <property type="molecule type" value="Genomic_DNA"/>
</dbReference>
<keyword evidence="3" id="KW-1185">Reference proteome</keyword>
<name>A0ABT9QYU2_9ACTN</name>
<sequence length="177" mass="18927">MSHLPTRLTAAALAAALGGTLLLQSPATAAAPAAVPTVAPAAAPATATAAFRYEVYFPKYVRRGGYLTYTVKVHNRKTRGQHYVALVGTFSSHFRTIKVVRKPRSVKCSVDRPAVACRIASLDKGDSTTVTIRAWVGPRRGTATAKFGAVVTDDPDARLSELRKRIRGGIKARSRVL</sequence>
<evidence type="ECO:0000256" key="1">
    <source>
        <dbReference type="SAM" id="SignalP"/>
    </source>
</evidence>
<dbReference type="RefSeq" id="WP_306858160.1">
    <property type="nucleotide sequence ID" value="NZ_JAUSRB010000001.1"/>
</dbReference>
<protein>
    <recommendedName>
        <fullName evidence="4">DUF11 domain-containing protein</fullName>
    </recommendedName>
</protein>
<gene>
    <name evidence="2" type="ORF">J2S55_001415</name>
</gene>
<comment type="caution">
    <text evidence="2">The sequence shown here is derived from an EMBL/GenBank/DDBJ whole genome shotgun (WGS) entry which is preliminary data.</text>
</comment>
<accession>A0ABT9QYU2</accession>
<keyword evidence="1" id="KW-0732">Signal</keyword>
<dbReference type="Proteomes" id="UP001230426">
    <property type="component" value="Unassembled WGS sequence"/>
</dbReference>
<evidence type="ECO:0000313" key="2">
    <source>
        <dbReference type="EMBL" id="MDP9862156.1"/>
    </source>
</evidence>
<feature type="signal peptide" evidence="1">
    <location>
        <begin position="1"/>
        <end position="29"/>
    </location>
</feature>
<evidence type="ECO:0000313" key="3">
    <source>
        <dbReference type="Proteomes" id="UP001230426"/>
    </source>
</evidence>